<keyword evidence="2" id="KW-1185">Reference proteome</keyword>
<proteinExistence type="predicted"/>
<name>A0A4U5N2Q5_STECR</name>
<organism evidence="1 2">
    <name type="scientific">Steinernema carpocapsae</name>
    <name type="common">Entomopathogenic nematode</name>
    <dbReference type="NCBI Taxonomy" id="34508"/>
    <lineage>
        <taxon>Eukaryota</taxon>
        <taxon>Metazoa</taxon>
        <taxon>Ecdysozoa</taxon>
        <taxon>Nematoda</taxon>
        <taxon>Chromadorea</taxon>
        <taxon>Rhabditida</taxon>
        <taxon>Tylenchina</taxon>
        <taxon>Panagrolaimomorpha</taxon>
        <taxon>Strongyloidoidea</taxon>
        <taxon>Steinernematidae</taxon>
        <taxon>Steinernema</taxon>
    </lineage>
</organism>
<evidence type="ECO:0000313" key="2">
    <source>
        <dbReference type="Proteomes" id="UP000298663"/>
    </source>
</evidence>
<protein>
    <submittedName>
        <fullName evidence="1">Uncharacterized protein</fullName>
    </submittedName>
</protein>
<reference evidence="1 2" key="2">
    <citation type="journal article" date="2019" name="G3 (Bethesda)">
        <title>Hybrid Assembly of the Genome of the Entomopathogenic Nematode Steinernema carpocapsae Identifies the X-Chromosome.</title>
        <authorList>
            <person name="Serra L."/>
            <person name="Macchietto M."/>
            <person name="Macias-Munoz A."/>
            <person name="McGill C.J."/>
            <person name="Rodriguez I.M."/>
            <person name="Rodriguez B."/>
            <person name="Murad R."/>
            <person name="Mortazavi A."/>
        </authorList>
    </citation>
    <scope>NUCLEOTIDE SEQUENCE [LARGE SCALE GENOMIC DNA]</scope>
    <source>
        <strain evidence="1 2">ALL</strain>
    </source>
</reference>
<comment type="caution">
    <text evidence="1">The sequence shown here is derived from an EMBL/GenBank/DDBJ whole genome shotgun (WGS) entry which is preliminary data.</text>
</comment>
<dbReference type="Proteomes" id="UP000298663">
    <property type="component" value="Unassembled WGS sequence"/>
</dbReference>
<dbReference type="AlphaFoldDB" id="A0A4U5N2Q5"/>
<reference evidence="1 2" key="1">
    <citation type="journal article" date="2015" name="Genome Biol.">
        <title>Comparative genomics of Steinernema reveals deeply conserved gene regulatory networks.</title>
        <authorList>
            <person name="Dillman A.R."/>
            <person name="Macchietto M."/>
            <person name="Porter C.F."/>
            <person name="Rogers A."/>
            <person name="Williams B."/>
            <person name="Antoshechkin I."/>
            <person name="Lee M.M."/>
            <person name="Goodwin Z."/>
            <person name="Lu X."/>
            <person name="Lewis E.E."/>
            <person name="Goodrich-Blair H."/>
            <person name="Stock S.P."/>
            <person name="Adams B.J."/>
            <person name="Sternberg P.W."/>
            <person name="Mortazavi A."/>
        </authorList>
    </citation>
    <scope>NUCLEOTIDE SEQUENCE [LARGE SCALE GENOMIC DNA]</scope>
    <source>
        <strain evidence="1 2">ALL</strain>
    </source>
</reference>
<gene>
    <name evidence="1" type="ORF">L596_017671</name>
</gene>
<dbReference type="EMBL" id="AZBU02000005">
    <property type="protein sequence ID" value="TKR76550.1"/>
    <property type="molecule type" value="Genomic_DNA"/>
</dbReference>
<sequence>MNTVPVAFFEEIFLTSFTEVQFHARATRLAGSFESWKKARKFFKNGASRLARLKQGKIDEILYRDKKDNVMDEKDVCPKYLHSTEVVLSECYNYEPSEKSTLMNSWTCAQKCYLLF</sequence>
<evidence type="ECO:0000313" key="1">
    <source>
        <dbReference type="EMBL" id="TKR76550.1"/>
    </source>
</evidence>
<accession>A0A4U5N2Q5</accession>